<dbReference type="GO" id="GO:0016747">
    <property type="term" value="F:acyltransferase activity, transferring groups other than amino-acyl groups"/>
    <property type="evidence" value="ECO:0007669"/>
    <property type="project" value="InterPro"/>
</dbReference>
<feature type="domain" description="N-acetyltransferase" evidence="1">
    <location>
        <begin position="9"/>
        <end position="170"/>
    </location>
</feature>
<evidence type="ECO:0000313" key="3">
    <source>
        <dbReference type="Proteomes" id="UP000033689"/>
    </source>
</evidence>
<reference evidence="2 3" key="1">
    <citation type="submission" date="2015-02" db="EMBL/GenBank/DDBJ databases">
        <title>Genome Sequencing of Rickettsiales.</title>
        <authorList>
            <person name="Daugherty S.C."/>
            <person name="Su Q."/>
            <person name="Abolude K."/>
            <person name="Beier-Sexton M."/>
            <person name="Carlyon J.A."/>
            <person name="Carter R."/>
            <person name="Day N.P."/>
            <person name="Dumler S.J."/>
            <person name="Dyachenko V."/>
            <person name="Godinez A."/>
            <person name="Kurtti T.J."/>
            <person name="Lichay M."/>
            <person name="Mullins K.E."/>
            <person name="Ott S."/>
            <person name="Pappas-Brown V."/>
            <person name="Paris D.H."/>
            <person name="Patel P."/>
            <person name="Richards A.L."/>
            <person name="Sadzewicz L."/>
            <person name="Sears K."/>
            <person name="Seidman D."/>
            <person name="Sengamalay N."/>
            <person name="Stenos J."/>
            <person name="Tallon L.J."/>
            <person name="Vincent G."/>
            <person name="Fraser C.M."/>
            <person name="Munderloh U."/>
            <person name="Dunning-Hotopp J.C."/>
        </authorList>
    </citation>
    <scope>NUCLEOTIDE SEQUENCE [LARGE SCALE GENOMIC DNA]</scope>
    <source>
        <strain evidence="2 3">RML Mogi</strain>
    </source>
</reference>
<gene>
    <name evidence="2" type="ORF">RBEMOGI_0738</name>
</gene>
<organism evidence="2 3">
    <name type="scientific">Rickettsia bellii str. RML Mogi</name>
    <dbReference type="NCBI Taxonomy" id="1359194"/>
    <lineage>
        <taxon>Bacteria</taxon>
        <taxon>Pseudomonadati</taxon>
        <taxon>Pseudomonadota</taxon>
        <taxon>Alphaproteobacteria</taxon>
        <taxon>Rickettsiales</taxon>
        <taxon>Rickettsiaceae</taxon>
        <taxon>Rickettsieae</taxon>
        <taxon>Rickettsia</taxon>
        <taxon>belli group</taxon>
    </lineage>
</organism>
<protein>
    <submittedName>
        <fullName evidence="2">Acetyltransferase family protein</fullName>
    </submittedName>
</protein>
<dbReference type="Pfam" id="PF00583">
    <property type="entry name" value="Acetyltransf_1"/>
    <property type="match status" value="1"/>
</dbReference>
<sequence>MISSFIKNVNLIPATIDDYPLIQNMARFYVYDLSHYGGFESDEYDWTLPQDGLYEANDYKKYFIEADRKAYLIKVNNEIAGFVLLNKIGTTDKLDWNMAQFFILARFQNKGIGKQVAQKIWQMHQGIWEVSALPENKPAIIFWRNAINEFTKGNYQEEIKLVLVNDYKAERVIFEFGTQQYIQANNNNSIRFANSDDIDAMVALSYTKRRAYEKVQPQFWRYKEGAEKLQAKWFKELLLLDDYIMLIAESENKIIGFIIGKIIEAPEVYDPKGLTLMVDDFCVKTDNDWFSVGNKLIEEIKARAKVKNASQILVVCGGHDKPKRLFLKSIGLNIASEWYVSSI</sequence>
<dbReference type="PROSITE" id="PS51186">
    <property type="entry name" value="GNAT"/>
    <property type="match status" value="1"/>
</dbReference>
<dbReference type="PATRIC" id="fig|1359194.3.peg.747"/>
<evidence type="ECO:0000259" key="1">
    <source>
        <dbReference type="PROSITE" id="PS51186"/>
    </source>
</evidence>
<proteinExistence type="predicted"/>
<name>A0A0F3QIQ7_RICBE</name>
<dbReference type="SUPFAM" id="SSF55729">
    <property type="entry name" value="Acyl-CoA N-acyltransferases (Nat)"/>
    <property type="match status" value="2"/>
</dbReference>
<dbReference type="Proteomes" id="UP000033689">
    <property type="component" value="Unassembled WGS sequence"/>
</dbReference>
<dbReference type="RefSeq" id="WP_045799714.1">
    <property type="nucleotide sequence ID" value="NZ_LAOJ01000001.1"/>
</dbReference>
<keyword evidence="2" id="KW-0808">Transferase</keyword>
<dbReference type="InterPro" id="IPR000182">
    <property type="entry name" value="GNAT_dom"/>
</dbReference>
<dbReference type="AlphaFoldDB" id="A0A0F3QIQ7"/>
<evidence type="ECO:0000313" key="2">
    <source>
        <dbReference type="EMBL" id="KJV92117.1"/>
    </source>
</evidence>
<comment type="caution">
    <text evidence="2">The sequence shown here is derived from an EMBL/GenBank/DDBJ whole genome shotgun (WGS) entry which is preliminary data.</text>
</comment>
<accession>A0A0F3QIQ7</accession>
<dbReference type="CDD" id="cd04301">
    <property type="entry name" value="NAT_SF"/>
    <property type="match status" value="1"/>
</dbReference>
<dbReference type="Gene3D" id="3.40.630.30">
    <property type="match status" value="2"/>
</dbReference>
<dbReference type="InterPro" id="IPR016181">
    <property type="entry name" value="Acyl_CoA_acyltransferase"/>
</dbReference>
<dbReference type="EMBL" id="LAOJ01000001">
    <property type="protein sequence ID" value="KJV92117.1"/>
    <property type="molecule type" value="Genomic_DNA"/>
</dbReference>